<comment type="subcellular location">
    <subcellularLocation>
        <location evidence="1">Cell outer membrane</location>
        <topology evidence="1">Lipid-anchor</topology>
    </subcellularLocation>
</comment>
<keyword evidence="10" id="KW-0143">Chaperone</keyword>
<dbReference type="InterPro" id="IPR029046">
    <property type="entry name" value="LolA/LolB/LppX"/>
</dbReference>
<evidence type="ECO:0000256" key="5">
    <source>
        <dbReference type="ARBA" id="ARBA00022448"/>
    </source>
</evidence>
<dbReference type="CDD" id="cd16326">
    <property type="entry name" value="LolB"/>
    <property type="match status" value="1"/>
</dbReference>
<dbReference type="STRING" id="1172194.WQQ_00500"/>
<keyword evidence="16" id="KW-1185">Reference proteome</keyword>
<sequence>MKALVAALAALLLLAGCSLSPQQRELSSAEKGAAYARHEAQILGIESFQVDGRAASAELGFRADLHWLERADRHFELRLAGPFGAGAVELRGDADLVEVRNSDGVQQTADPEGWIRHRYGWTLPISGLRYWALGVPNPRIPSQPSLDAQGRLETLIQNGWKLTYSEYRREGEYDLPRRFEADNGQVRLKLLIDRWNLQPEIGSP</sequence>
<evidence type="ECO:0000313" key="14">
    <source>
        <dbReference type="EMBL" id="EIT69913.1"/>
    </source>
</evidence>
<evidence type="ECO:0000256" key="12">
    <source>
        <dbReference type="ARBA" id="ARBA00023288"/>
    </source>
</evidence>
<dbReference type="InterPro" id="IPR004565">
    <property type="entry name" value="OM_lipoprot_LolB"/>
</dbReference>
<keyword evidence="9" id="KW-0564">Palmitate</keyword>
<evidence type="ECO:0000256" key="10">
    <source>
        <dbReference type="ARBA" id="ARBA00023186"/>
    </source>
</evidence>
<evidence type="ECO:0000256" key="9">
    <source>
        <dbReference type="ARBA" id="ARBA00023139"/>
    </source>
</evidence>
<evidence type="ECO:0000256" key="7">
    <source>
        <dbReference type="ARBA" id="ARBA00022927"/>
    </source>
</evidence>
<dbReference type="Proteomes" id="UP000003704">
    <property type="component" value="Unassembled WGS sequence"/>
</dbReference>
<evidence type="ECO:0000256" key="8">
    <source>
        <dbReference type="ARBA" id="ARBA00023136"/>
    </source>
</evidence>
<evidence type="ECO:0000256" key="2">
    <source>
        <dbReference type="ARBA" id="ARBA00009696"/>
    </source>
</evidence>
<keyword evidence="6 13" id="KW-0732">Signal</keyword>
<evidence type="ECO:0000256" key="11">
    <source>
        <dbReference type="ARBA" id="ARBA00023237"/>
    </source>
</evidence>
<dbReference type="GO" id="GO:0009279">
    <property type="term" value="C:cell outer membrane"/>
    <property type="evidence" value="ECO:0007669"/>
    <property type="project" value="UniProtKB-SubCell"/>
</dbReference>
<evidence type="ECO:0000313" key="16">
    <source>
        <dbReference type="Proteomes" id="UP000003704"/>
    </source>
</evidence>
<proteinExistence type="inferred from homology"/>
<dbReference type="GO" id="GO:0015031">
    <property type="term" value="P:protein transport"/>
    <property type="evidence" value="ECO:0007669"/>
    <property type="project" value="UniProtKB-KW"/>
</dbReference>
<evidence type="ECO:0000256" key="1">
    <source>
        <dbReference type="ARBA" id="ARBA00004459"/>
    </source>
</evidence>
<feature type="chain" id="PRO_5007674472" description="Outer-membrane lipoprotein LolB" evidence="13">
    <location>
        <begin position="24"/>
        <end position="204"/>
    </location>
</feature>
<dbReference type="RefSeq" id="WP_007183196.1">
    <property type="nucleotide sequence ID" value="NZ_AKGD01000001.1"/>
</dbReference>
<name>I8T831_9GAMM</name>
<dbReference type="AlphaFoldDB" id="I8T831"/>
<evidence type="ECO:0000313" key="15">
    <source>
        <dbReference type="EMBL" id="EIT70100.1"/>
    </source>
</evidence>
<evidence type="ECO:0000256" key="3">
    <source>
        <dbReference type="ARBA" id="ARBA00011245"/>
    </source>
</evidence>
<dbReference type="EMBL" id="AKGD01000001">
    <property type="protein sequence ID" value="EIT69913.1"/>
    <property type="molecule type" value="Genomic_DNA"/>
</dbReference>
<dbReference type="NCBIfam" id="TIGR00548">
    <property type="entry name" value="lolB"/>
    <property type="match status" value="1"/>
</dbReference>
<dbReference type="Pfam" id="PF03550">
    <property type="entry name" value="LolB"/>
    <property type="match status" value="1"/>
</dbReference>
<evidence type="ECO:0000256" key="6">
    <source>
        <dbReference type="ARBA" id="ARBA00022729"/>
    </source>
</evidence>
<evidence type="ECO:0000256" key="13">
    <source>
        <dbReference type="SAM" id="SignalP"/>
    </source>
</evidence>
<keyword evidence="11" id="KW-0998">Cell outer membrane</keyword>
<dbReference type="EMBL" id="AKGD01000001">
    <property type="protein sequence ID" value="EIT70100.1"/>
    <property type="molecule type" value="Genomic_DNA"/>
</dbReference>
<accession>I8T831</accession>
<evidence type="ECO:0000256" key="4">
    <source>
        <dbReference type="ARBA" id="ARBA00016202"/>
    </source>
</evidence>
<dbReference type="SUPFAM" id="SSF89392">
    <property type="entry name" value="Prokaryotic lipoproteins and lipoprotein localization factors"/>
    <property type="match status" value="1"/>
</dbReference>
<reference evidence="15" key="2">
    <citation type="submission" date="2012-05" db="EMBL/GenBank/DDBJ databases">
        <authorList>
            <person name="Park J.-H."/>
            <person name="Zylstra G.J."/>
            <person name="Chae J.-C."/>
        </authorList>
    </citation>
    <scope>NUCLEOTIDE SEQUENCE</scope>
    <source>
        <strain evidence="15">AP103</strain>
    </source>
</reference>
<keyword evidence="12" id="KW-0449">Lipoprotein</keyword>
<comment type="caution">
    <text evidence="15">The sequence shown here is derived from an EMBL/GenBank/DDBJ whole genome shotgun (WGS) entry which is preliminary data.</text>
</comment>
<comment type="similarity">
    <text evidence="2">Belongs to the LolB family.</text>
</comment>
<gene>
    <name evidence="14" type="ORF">WQQ_00500</name>
    <name evidence="15" type="ORF">WQQ_02370</name>
</gene>
<comment type="subunit">
    <text evidence="3">Monomer.</text>
</comment>
<keyword evidence="7" id="KW-0653">Protein transport</keyword>
<dbReference type="PROSITE" id="PS51257">
    <property type="entry name" value="PROKAR_LIPOPROTEIN"/>
    <property type="match status" value="1"/>
</dbReference>
<keyword evidence="5" id="KW-0813">Transport</keyword>
<reference evidence="15 16" key="1">
    <citation type="journal article" date="2012" name="J. Bacteriol.">
        <title>Genome Sequence of n-Alkane-Degrading Hydrocarboniphaga effusa Strain AP103T (ATCC BAA-332T).</title>
        <authorList>
            <person name="Chang H.K."/>
            <person name="Zylstra G.J."/>
            <person name="Chae J.C."/>
        </authorList>
    </citation>
    <scope>NUCLEOTIDE SEQUENCE [LARGE SCALE GENOMIC DNA]</scope>
    <source>
        <strain evidence="15 16">AP103</strain>
    </source>
</reference>
<dbReference type="Gene3D" id="2.50.20.10">
    <property type="entry name" value="Lipoprotein localisation LolA/LolB/LppX"/>
    <property type="match status" value="1"/>
</dbReference>
<organism evidence="15 16">
    <name type="scientific">Hydrocarboniphaga effusa AP103</name>
    <dbReference type="NCBI Taxonomy" id="1172194"/>
    <lineage>
        <taxon>Bacteria</taxon>
        <taxon>Pseudomonadati</taxon>
        <taxon>Pseudomonadota</taxon>
        <taxon>Gammaproteobacteria</taxon>
        <taxon>Nevskiales</taxon>
        <taxon>Nevskiaceae</taxon>
        <taxon>Hydrocarboniphaga</taxon>
    </lineage>
</organism>
<dbReference type="OrthoDB" id="9797618at2"/>
<protein>
    <recommendedName>
        <fullName evidence="4">Outer-membrane lipoprotein LolB</fullName>
    </recommendedName>
</protein>
<keyword evidence="8" id="KW-0472">Membrane</keyword>
<feature type="signal peptide" evidence="13">
    <location>
        <begin position="1"/>
        <end position="23"/>
    </location>
</feature>